<protein>
    <submittedName>
        <fullName evidence="1">Uncharacterized protein</fullName>
    </submittedName>
</protein>
<evidence type="ECO:0000313" key="1">
    <source>
        <dbReference type="EMBL" id="TPP63308.1"/>
    </source>
</evidence>
<comment type="caution">
    <text evidence="1">The sequence shown here is derived from an EMBL/GenBank/DDBJ whole genome shotgun (WGS) entry which is preliminary data.</text>
</comment>
<accession>A0A504YZX2</accession>
<reference evidence="1 2" key="1">
    <citation type="submission" date="2019-04" db="EMBL/GenBank/DDBJ databases">
        <title>Annotation for the trematode Fasciola gigantica.</title>
        <authorList>
            <person name="Choi Y.-J."/>
        </authorList>
    </citation>
    <scope>NUCLEOTIDE SEQUENCE [LARGE SCALE GENOMIC DNA]</scope>
    <source>
        <strain evidence="1">Uganda_cow_1</strain>
    </source>
</reference>
<dbReference type="OrthoDB" id="6322786at2759"/>
<dbReference type="EMBL" id="SUNJ01005836">
    <property type="protein sequence ID" value="TPP63308.1"/>
    <property type="molecule type" value="Genomic_DNA"/>
</dbReference>
<dbReference type="Proteomes" id="UP000316759">
    <property type="component" value="Unassembled WGS sequence"/>
</dbReference>
<name>A0A504YZX2_FASGI</name>
<proteinExistence type="predicted"/>
<keyword evidence="2" id="KW-1185">Reference proteome</keyword>
<dbReference type="AlphaFoldDB" id="A0A504YZX2"/>
<organism evidence="1 2">
    <name type="scientific">Fasciola gigantica</name>
    <name type="common">Giant liver fluke</name>
    <dbReference type="NCBI Taxonomy" id="46835"/>
    <lineage>
        <taxon>Eukaryota</taxon>
        <taxon>Metazoa</taxon>
        <taxon>Spiralia</taxon>
        <taxon>Lophotrochozoa</taxon>
        <taxon>Platyhelminthes</taxon>
        <taxon>Trematoda</taxon>
        <taxon>Digenea</taxon>
        <taxon>Plagiorchiida</taxon>
        <taxon>Echinostomata</taxon>
        <taxon>Echinostomatoidea</taxon>
        <taxon>Fasciolidae</taxon>
        <taxon>Fasciola</taxon>
    </lineage>
</organism>
<evidence type="ECO:0000313" key="2">
    <source>
        <dbReference type="Proteomes" id="UP000316759"/>
    </source>
</evidence>
<sequence>MNLTAYSRKLMEDLFMTHRLAHQHLELAQKRQKSSHDATAHGSTYRLGDYVWLLRPGPSSGQAAAFHNPWIGPCVIVHSMSPQTYVIRLLQNPKSEALTVHYNQLKPANDENPTNPCLLTVPPGSVPIVDGTVEVPSEGGIRVPE</sequence>
<gene>
    <name evidence="1" type="ORF">FGIG_02816</name>
</gene>